<sequence>MDLVSLGQEQMENTAARTGERKGSEILISVQDVAPVCCLHQATAARLLTHSRTRDHITPNLQNLQWLHILTPTQSHVPPTPTSSPLLPSRHRTWRDRAFSIAAPSLWNSLPQHLRHSPSLTSFKLTF</sequence>
<organism evidence="2 3">
    <name type="scientific">Pleuronectes platessa</name>
    <name type="common">European plaice</name>
    <dbReference type="NCBI Taxonomy" id="8262"/>
    <lineage>
        <taxon>Eukaryota</taxon>
        <taxon>Metazoa</taxon>
        <taxon>Chordata</taxon>
        <taxon>Craniata</taxon>
        <taxon>Vertebrata</taxon>
        <taxon>Euteleostomi</taxon>
        <taxon>Actinopterygii</taxon>
        <taxon>Neopterygii</taxon>
        <taxon>Teleostei</taxon>
        <taxon>Neoteleostei</taxon>
        <taxon>Acanthomorphata</taxon>
        <taxon>Carangaria</taxon>
        <taxon>Pleuronectiformes</taxon>
        <taxon>Pleuronectoidei</taxon>
        <taxon>Pleuronectidae</taxon>
        <taxon>Pleuronectes</taxon>
    </lineage>
</organism>
<comment type="caution">
    <text evidence="2">The sequence shown here is derived from an EMBL/GenBank/DDBJ whole genome shotgun (WGS) entry which is preliminary data.</text>
</comment>
<dbReference type="Proteomes" id="UP001153269">
    <property type="component" value="Unassembled WGS sequence"/>
</dbReference>
<evidence type="ECO:0000256" key="1">
    <source>
        <dbReference type="SAM" id="MobiDB-lite"/>
    </source>
</evidence>
<evidence type="ECO:0000313" key="3">
    <source>
        <dbReference type="Proteomes" id="UP001153269"/>
    </source>
</evidence>
<gene>
    <name evidence="2" type="ORF">PLEPLA_LOCUS19161</name>
</gene>
<protein>
    <submittedName>
        <fullName evidence="2">Uncharacterized protein</fullName>
    </submittedName>
</protein>
<accession>A0A9N7YLA2</accession>
<reference evidence="2" key="1">
    <citation type="submission" date="2020-03" db="EMBL/GenBank/DDBJ databases">
        <authorList>
            <person name="Weist P."/>
        </authorList>
    </citation>
    <scope>NUCLEOTIDE SEQUENCE</scope>
</reference>
<feature type="region of interest" description="Disordered" evidence="1">
    <location>
        <begin position="1"/>
        <end position="20"/>
    </location>
</feature>
<name>A0A9N7YLA2_PLEPL</name>
<dbReference type="AlphaFoldDB" id="A0A9N7YLA2"/>
<evidence type="ECO:0000313" key="2">
    <source>
        <dbReference type="EMBL" id="CAB1431162.1"/>
    </source>
</evidence>
<feature type="compositionally biased region" description="Polar residues" evidence="1">
    <location>
        <begin position="7"/>
        <end position="16"/>
    </location>
</feature>
<keyword evidence="3" id="KW-1185">Reference proteome</keyword>
<proteinExistence type="predicted"/>
<dbReference type="EMBL" id="CADEAL010001313">
    <property type="protein sequence ID" value="CAB1431162.1"/>
    <property type="molecule type" value="Genomic_DNA"/>
</dbReference>